<dbReference type="EMBL" id="KP294008">
    <property type="protein sequence ID" value="AKQ63062.1"/>
    <property type="molecule type" value="mRNA"/>
</dbReference>
<evidence type="ECO:0000259" key="7">
    <source>
        <dbReference type="PROSITE" id="PS50262"/>
    </source>
</evidence>
<comment type="similarity">
    <text evidence="5">Belongs to the G-protein coupled receptor 1 family.</text>
</comment>
<dbReference type="PROSITE" id="PS00237">
    <property type="entry name" value="G_PROTEIN_RECEP_F1_1"/>
    <property type="match status" value="1"/>
</dbReference>
<feature type="transmembrane region" description="Helical" evidence="6">
    <location>
        <begin position="240"/>
        <end position="259"/>
    </location>
</feature>
<dbReference type="GO" id="GO:0004930">
    <property type="term" value="F:G protein-coupled receptor activity"/>
    <property type="evidence" value="ECO:0007669"/>
    <property type="project" value="UniProtKB-KW"/>
</dbReference>
<feature type="transmembrane region" description="Helical" evidence="6">
    <location>
        <begin position="290"/>
        <end position="318"/>
    </location>
</feature>
<dbReference type="AlphaFoldDB" id="A0A0K0PUW3"/>
<dbReference type="PROSITE" id="PS50262">
    <property type="entry name" value="G_PROTEIN_RECEP_F1_2"/>
    <property type="match status" value="1"/>
</dbReference>
<evidence type="ECO:0000256" key="2">
    <source>
        <dbReference type="ARBA" id="ARBA00022692"/>
    </source>
</evidence>
<accession>A0A0K0PUW3</accession>
<keyword evidence="5" id="KW-0807">Transducer</keyword>
<proteinExistence type="evidence at transcript level"/>
<feature type="transmembrane region" description="Helical" evidence="6">
    <location>
        <begin position="185"/>
        <end position="204"/>
    </location>
</feature>
<keyword evidence="3 6" id="KW-1133">Transmembrane helix</keyword>
<evidence type="ECO:0000256" key="4">
    <source>
        <dbReference type="ARBA" id="ARBA00023136"/>
    </source>
</evidence>
<feature type="domain" description="G-protein coupled receptors family 1 profile" evidence="7">
    <location>
        <begin position="82"/>
        <end position="353"/>
    </location>
</feature>
<dbReference type="SUPFAM" id="SSF81321">
    <property type="entry name" value="Family A G protein-coupled receptor-like"/>
    <property type="match status" value="1"/>
</dbReference>
<organism evidence="8">
    <name type="scientific">Platynereis dumerilii</name>
    <name type="common">Dumeril's clam worm</name>
    <dbReference type="NCBI Taxonomy" id="6359"/>
    <lineage>
        <taxon>Eukaryota</taxon>
        <taxon>Metazoa</taxon>
        <taxon>Spiralia</taxon>
        <taxon>Lophotrochozoa</taxon>
        <taxon>Annelida</taxon>
        <taxon>Polychaeta</taxon>
        <taxon>Errantia</taxon>
        <taxon>Phyllodocida</taxon>
        <taxon>Nereididae</taxon>
        <taxon>Platynereis</taxon>
    </lineage>
</organism>
<keyword evidence="2 5" id="KW-0812">Transmembrane</keyword>
<evidence type="ECO:0000256" key="3">
    <source>
        <dbReference type="ARBA" id="ARBA00022989"/>
    </source>
</evidence>
<feature type="transmembrane region" description="Helical" evidence="6">
    <location>
        <begin position="102"/>
        <end position="124"/>
    </location>
</feature>
<dbReference type="PRINTS" id="PR00237">
    <property type="entry name" value="GPCRRHODOPSN"/>
</dbReference>
<keyword evidence="5" id="KW-0297">G-protein coupled receptor</keyword>
<dbReference type="GO" id="GO:0016020">
    <property type="term" value="C:membrane"/>
    <property type="evidence" value="ECO:0007669"/>
    <property type="project" value="UniProtKB-SubCell"/>
</dbReference>
<evidence type="ECO:0000256" key="6">
    <source>
        <dbReference type="SAM" id="Phobius"/>
    </source>
</evidence>
<dbReference type="InterPro" id="IPR017452">
    <property type="entry name" value="GPCR_Rhodpsn_7TM"/>
</dbReference>
<feature type="transmembrane region" description="Helical" evidence="6">
    <location>
        <begin position="67"/>
        <end position="90"/>
    </location>
</feature>
<name>A0A0K0PUW3_PLADU</name>
<dbReference type="PANTHER" id="PTHR46641:SF25">
    <property type="entry name" value="CNMAMIDE RECEPTOR-RELATED"/>
    <property type="match status" value="1"/>
</dbReference>
<evidence type="ECO:0000256" key="1">
    <source>
        <dbReference type="ARBA" id="ARBA00004370"/>
    </source>
</evidence>
<evidence type="ECO:0000256" key="5">
    <source>
        <dbReference type="RuleBase" id="RU000688"/>
    </source>
</evidence>
<reference evidence="8" key="1">
    <citation type="journal article" date="2015" name="Cell Rep.">
        <title>Large-Scale Combinatorial Deorphanization of Platynereis Neuropeptide GPCRs.</title>
        <authorList>
            <person name="Bauknecht P.M."/>
            <person name="Jekely G."/>
        </authorList>
    </citation>
    <scope>NUCLEOTIDE SEQUENCE</scope>
</reference>
<comment type="subcellular location">
    <subcellularLocation>
        <location evidence="1">Membrane</location>
    </subcellularLocation>
</comment>
<dbReference type="InterPro" id="IPR000276">
    <property type="entry name" value="GPCR_Rhodpsn"/>
</dbReference>
<dbReference type="Gene3D" id="1.20.1070.10">
    <property type="entry name" value="Rhodopsin 7-helix transmembrane proteins"/>
    <property type="match status" value="1"/>
</dbReference>
<dbReference type="PANTHER" id="PTHR46641">
    <property type="entry name" value="FMRFAMIDE RECEPTOR-RELATED"/>
    <property type="match status" value="1"/>
</dbReference>
<dbReference type="InterPro" id="IPR052954">
    <property type="entry name" value="GPCR-Ligand_Int"/>
</dbReference>
<dbReference type="CDD" id="cd14978">
    <property type="entry name" value="7tmA_FMRFamide_R-like"/>
    <property type="match status" value="1"/>
</dbReference>
<keyword evidence="4 6" id="KW-0472">Membrane</keyword>
<dbReference type="Pfam" id="PF00001">
    <property type="entry name" value="7tm_1"/>
    <property type="match status" value="1"/>
</dbReference>
<keyword evidence="5 8" id="KW-0675">Receptor</keyword>
<sequence>MAVAPPGVNLTALWLLLNRLPPEQRTQLLQQLNVSSFEELLNQTDMYVRSYEESLMQYTEYRILKHLLLIVPPILLVLGTFGNIFSFIILMRRSMRKFSTYIYLAMLSLTDTLVLYIGLLRLWIGELTGMDIRDKSDWICKVINVVGYTVSDYSVWLIIAVTVERYVAVCYPLRAPAMCNRRRAIVVIVCLLLALLFINLHFLWTAQIMEYNINGDIIYQCEGAPNHTRLVQEVWPWVDAFLYSFLPFVVISVLNALIIRQVAHARRNRSGLQSNMPDTRSRAQESSIKLTIMLLTISFAFLLTTLPMNIALIGTAFYNQYHKDLHIMTKFKLIRTITELLMYVNHSMNFYLYCATGQKFRHELVSLLCHRWRYCDNRTTAITMDGSHSHCTYRDITRNGVTKIVRNDDNEMVTFARSSRSSGSQNNKSLIAEVQKGDYIQMKICNSNH</sequence>
<evidence type="ECO:0000313" key="8">
    <source>
        <dbReference type="EMBL" id="AKQ63062.1"/>
    </source>
</evidence>
<protein>
    <submittedName>
        <fullName evidence="8">Orphan G-protein coupled receptor 57</fullName>
    </submittedName>
</protein>